<evidence type="ECO:0000256" key="1">
    <source>
        <dbReference type="SAM" id="MobiDB-lite"/>
    </source>
</evidence>
<evidence type="ECO:0000313" key="3">
    <source>
        <dbReference type="Proteomes" id="UP001497444"/>
    </source>
</evidence>
<dbReference type="EMBL" id="OZ020106">
    <property type="protein sequence ID" value="CAK9257723.1"/>
    <property type="molecule type" value="Genomic_DNA"/>
</dbReference>
<proteinExistence type="predicted"/>
<sequence length="192" mass="19737">MGEGNVSVAGRWIRHVTGSDDSLRRVPSLRPSVRPPARPSVCLPRSGSNTRSVFLCCGCQFPLRIAFLPASLNLGRLFFSHKSVSALRIWAEFEYCEHVNEHSGTNAICPSELCGSVVDAVPVPPSTPAAHYSSCTRSISTSSGGDSSSGTVTGSCCLPCSSSSAAAAGVPTSPATAPAAASNVLAGSNARD</sequence>
<keyword evidence="3" id="KW-1185">Reference proteome</keyword>
<feature type="compositionally biased region" description="Low complexity" evidence="1">
    <location>
        <begin position="163"/>
        <end position="186"/>
    </location>
</feature>
<reference evidence="2" key="1">
    <citation type="submission" date="2024-02" db="EMBL/GenBank/DDBJ databases">
        <authorList>
            <consortium name="ELIXIR-Norway"/>
            <consortium name="Elixir Norway"/>
        </authorList>
    </citation>
    <scope>NUCLEOTIDE SEQUENCE</scope>
</reference>
<feature type="region of interest" description="Disordered" evidence="1">
    <location>
        <begin position="163"/>
        <end position="192"/>
    </location>
</feature>
<dbReference type="Proteomes" id="UP001497444">
    <property type="component" value="Chromosome 11"/>
</dbReference>
<evidence type="ECO:0000313" key="2">
    <source>
        <dbReference type="EMBL" id="CAK9257723.1"/>
    </source>
</evidence>
<name>A0ABP0VTB7_9BRYO</name>
<organism evidence="2 3">
    <name type="scientific">Sphagnum jensenii</name>
    <dbReference type="NCBI Taxonomy" id="128206"/>
    <lineage>
        <taxon>Eukaryota</taxon>
        <taxon>Viridiplantae</taxon>
        <taxon>Streptophyta</taxon>
        <taxon>Embryophyta</taxon>
        <taxon>Bryophyta</taxon>
        <taxon>Sphagnophytina</taxon>
        <taxon>Sphagnopsida</taxon>
        <taxon>Sphagnales</taxon>
        <taxon>Sphagnaceae</taxon>
        <taxon>Sphagnum</taxon>
    </lineage>
</organism>
<protein>
    <submittedName>
        <fullName evidence="2">Uncharacterized protein</fullName>
    </submittedName>
</protein>
<accession>A0ABP0VTB7</accession>
<gene>
    <name evidence="2" type="ORF">CSSPJE1EN1_LOCUS3201</name>
</gene>